<evidence type="ECO:0000313" key="2">
    <source>
        <dbReference type="Proteomes" id="UP000298493"/>
    </source>
</evidence>
<keyword evidence="2" id="KW-1185">Reference proteome</keyword>
<dbReference type="AlphaFoldDB" id="A0A4Z1NE59"/>
<comment type="caution">
    <text evidence="1">The sequence shown here is derived from an EMBL/GenBank/DDBJ whole genome shotgun (WGS) entry which is preliminary data.</text>
</comment>
<name>A0A4Z1NE59_9PEZI</name>
<reference evidence="1 2" key="1">
    <citation type="submission" date="2019-04" db="EMBL/GenBank/DDBJ databases">
        <title>High contiguity whole genome sequence and gene annotation resource for two Venturia nashicola isolates.</title>
        <authorList>
            <person name="Prokchorchik M."/>
            <person name="Won K."/>
            <person name="Lee Y."/>
            <person name="Choi E.D."/>
            <person name="Segonzac C."/>
            <person name="Sohn K.H."/>
        </authorList>
    </citation>
    <scope>NUCLEOTIDE SEQUENCE [LARGE SCALE GENOMIC DNA]</scope>
    <source>
        <strain evidence="1 2">PRI2</strain>
    </source>
</reference>
<protein>
    <submittedName>
        <fullName evidence="1">Uncharacterized protein</fullName>
    </submittedName>
</protein>
<evidence type="ECO:0000313" key="1">
    <source>
        <dbReference type="EMBL" id="TID13747.1"/>
    </source>
</evidence>
<sequence>MTSGHPAIPLQAIASPDRAVQAIASPDRPVLRVGYASIGCSTVSPFTREAQLLRSTTMAGPALQITLSWTPAGAHN</sequence>
<dbReference type="EMBL" id="SNSC02000025">
    <property type="protein sequence ID" value="TID13747.1"/>
    <property type="molecule type" value="Genomic_DNA"/>
</dbReference>
<organism evidence="1 2">
    <name type="scientific">Venturia nashicola</name>
    <dbReference type="NCBI Taxonomy" id="86259"/>
    <lineage>
        <taxon>Eukaryota</taxon>
        <taxon>Fungi</taxon>
        <taxon>Dikarya</taxon>
        <taxon>Ascomycota</taxon>
        <taxon>Pezizomycotina</taxon>
        <taxon>Dothideomycetes</taxon>
        <taxon>Pleosporomycetidae</taxon>
        <taxon>Venturiales</taxon>
        <taxon>Venturiaceae</taxon>
        <taxon>Venturia</taxon>
    </lineage>
</organism>
<gene>
    <name evidence="1" type="ORF">E6O75_ATG01725</name>
</gene>
<proteinExistence type="predicted"/>
<accession>A0A4Z1NE59</accession>
<dbReference type="Proteomes" id="UP000298493">
    <property type="component" value="Unassembled WGS sequence"/>
</dbReference>